<evidence type="ECO:0000313" key="3">
    <source>
        <dbReference type="Proteomes" id="UP000176725"/>
    </source>
</evidence>
<accession>A0A1F8BJP0</accession>
<protein>
    <submittedName>
        <fullName evidence="2">Uncharacterized protein</fullName>
    </submittedName>
</protein>
<proteinExistence type="predicted"/>
<dbReference type="AlphaFoldDB" id="A0A1F8BJP0"/>
<sequence length="168" mass="18616">MSKNLKRVVIFLFLAVLALGLLLLANLTGKRVDVKEDLVVNEVLDKELANISAHPDLTLTGEENLETGGVVLSFNTKRSINEMYEWYLNEISKNGWTLDSTTNPNLKTDTYLKANKNGLILNVSIINENIDEPTTIVLEILPEGTNASQTIEGPGVDDNPMNYESVRN</sequence>
<evidence type="ECO:0000313" key="2">
    <source>
        <dbReference type="EMBL" id="OGM64286.1"/>
    </source>
</evidence>
<gene>
    <name evidence="2" type="ORF">A2893_02610</name>
</gene>
<organism evidence="2 3">
    <name type="scientific">Candidatus Woesebacteria bacterium RIFCSPLOWO2_01_FULL_39_25</name>
    <dbReference type="NCBI Taxonomy" id="1802521"/>
    <lineage>
        <taxon>Bacteria</taxon>
        <taxon>Candidatus Woeseibacteriota</taxon>
    </lineage>
</organism>
<feature type="region of interest" description="Disordered" evidence="1">
    <location>
        <begin position="147"/>
        <end position="168"/>
    </location>
</feature>
<name>A0A1F8BJP0_9BACT</name>
<dbReference type="Proteomes" id="UP000176725">
    <property type="component" value="Unassembled WGS sequence"/>
</dbReference>
<evidence type="ECO:0000256" key="1">
    <source>
        <dbReference type="SAM" id="MobiDB-lite"/>
    </source>
</evidence>
<reference evidence="2 3" key="1">
    <citation type="journal article" date="2016" name="Nat. Commun.">
        <title>Thousands of microbial genomes shed light on interconnected biogeochemical processes in an aquifer system.</title>
        <authorList>
            <person name="Anantharaman K."/>
            <person name="Brown C.T."/>
            <person name="Hug L.A."/>
            <person name="Sharon I."/>
            <person name="Castelle C.J."/>
            <person name="Probst A.J."/>
            <person name="Thomas B.C."/>
            <person name="Singh A."/>
            <person name="Wilkins M.J."/>
            <person name="Karaoz U."/>
            <person name="Brodie E.L."/>
            <person name="Williams K.H."/>
            <person name="Hubbard S.S."/>
            <person name="Banfield J.F."/>
        </authorList>
    </citation>
    <scope>NUCLEOTIDE SEQUENCE [LARGE SCALE GENOMIC DNA]</scope>
</reference>
<comment type="caution">
    <text evidence="2">The sequence shown here is derived from an EMBL/GenBank/DDBJ whole genome shotgun (WGS) entry which is preliminary data.</text>
</comment>
<dbReference type="EMBL" id="MGHH01000011">
    <property type="protein sequence ID" value="OGM64286.1"/>
    <property type="molecule type" value="Genomic_DNA"/>
</dbReference>